<dbReference type="KEGG" id="csr:Cspa_c07620"/>
<proteinExistence type="predicted"/>
<dbReference type="EMBL" id="CP004121">
    <property type="protein sequence ID" value="AGF54539.1"/>
    <property type="molecule type" value="Genomic_DNA"/>
</dbReference>
<evidence type="ECO:0000313" key="2">
    <source>
        <dbReference type="Proteomes" id="UP000011728"/>
    </source>
</evidence>
<dbReference type="STRING" id="36745.CLSAP_08000"/>
<dbReference type="OrthoDB" id="1927991at2"/>
<dbReference type="Proteomes" id="UP000011728">
    <property type="component" value="Chromosome"/>
</dbReference>
<gene>
    <name evidence="1" type="ORF">Cspa_c07620</name>
</gene>
<keyword evidence="2" id="KW-1185">Reference proteome</keyword>
<dbReference type="RefSeq" id="WP_015390865.1">
    <property type="nucleotide sequence ID" value="NC_020291.1"/>
</dbReference>
<name>M1M9B6_9CLOT</name>
<evidence type="ECO:0000313" key="1">
    <source>
        <dbReference type="EMBL" id="AGF54539.1"/>
    </source>
</evidence>
<dbReference type="InterPro" id="IPR049254">
    <property type="entry name" value="Phage_tail_terminator"/>
</dbReference>
<sequence>MINELINLINNMLVENFPSTKVYLSKTEKDFIRPSFFIRYITSRQKDLNRNSYLNVITIKIIYFPPLDELMNVDLVSQNEVFDKMREIFSSGYIKVLDRAAKIRKLRGRTKNTEIHLKLKIDFTQDRSFNTPESPKADKVKFNF</sequence>
<dbReference type="Pfam" id="PF20765">
    <property type="entry name" value="Phage_tail_terminator_8"/>
    <property type="match status" value="1"/>
</dbReference>
<accession>M1M9B6</accession>
<dbReference type="eggNOG" id="ENOG5030U9M">
    <property type="taxonomic scope" value="Bacteria"/>
</dbReference>
<protein>
    <recommendedName>
        <fullName evidence="3">Phage protein</fullName>
    </recommendedName>
</protein>
<dbReference type="PATRIC" id="fig|931276.5.peg.715"/>
<dbReference type="AlphaFoldDB" id="M1M9B6"/>
<reference evidence="1 2" key="1">
    <citation type="submission" date="2013-02" db="EMBL/GenBank/DDBJ databases">
        <title>Genome sequence of Clostridium saccharoperbutylacetonicum N1-4(HMT).</title>
        <authorList>
            <person name="Poehlein A."/>
            <person name="Daniel R."/>
        </authorList>
    </citation>
    <scope>NUCLEOTIDE SEQUENCE [LARGE SCALE GENOMIC DNA]</scope>
    <source>
        <strain evidence="2">N1-4(HMT)</strain>
    </source>
</reference>
<evidence type="ECO:0008006" key="3">
    <source>
        <dbReference type="Google" id="ProtNLM"/>
    </source>
</evidence>
<dbReference type="HOGENOM" id="CLU_1793132_0_0_9"/>
<organism evidence="1 2">
    <name type="scientific">Clostridium saccharoperbutylacetonicum N1-4(HMT)</name>
    <dbReference type="NCBI Taxonomy" id="931276"/>
    <lineage>
        <taxon>Bacteria</taxon>
        <taxon>Bacillati</taxon>
        <taxon>Bacillota</taxon>
        <taxon>Clostridia</taxon>
        <taxon>Eubacteriales</taxon>
        <taxon>Clostridiaceae</taxon>
        <taxon>Clostridium</taxon>
    </lineage>
</organism>